<accession>A0A367EKD9</accession>
<evidence type="ECO:0000259" key="7">
    <source>
        <dbReference type="Pfam" id="PF12698"/>
    </source>
</evidence>
<protein>
    <recommendedName>
        <fullName evidence="7">ABC-2 type transporter transmembrane domain-containing protein</fullName>
    </recommendedName>
</protein>
<feature type="transmembrane region" description="Helical" evidence="6">
    <location>
        <begin position="300"/>
        <end position="323"/>
    </location>
</feature>
<dbReference type="SUPFAM" id="SSF49464">
    <property type="entry name" value="Carboxypeptidase regulatory domain-like"/>
    <property type="match status" value="1"/>
</dbReference>
<reference evidence="8 9" key="1">
    <citation type="submission" date="2018-06" db="EMBL/GenBank/DDBJ databases">
        <title>Streptomyces reniochalinae sp. nov. and Streptomyces diacarnus sp. nov. from marine sponges.</title>
        <authorList>
            <person name="Li L."/>
        </authorList>
    </citation>
    <scope>NUCLEOTIDE SEQUENCE [LARGE SCALE GENOMIC DNA]</scope>
    <source>
        <strain evidence="8 9">LHW51701</strain>
    </source>
</reference>
<feature type="transmembrane region" description="Helical" evidence="6">
    <location>
        <begin position="218"/>
        <end position="240"/>
    </location>
</feature>
<dbReference type="GO" id="GO:0016020">
    <property type="term" value="C:membrane"/>
    <property type="evidence" value="ECO:0007669"/>
    <property type="project" value="UniProtKB-SubCell"/>
</dbReference>
<feature type="region of interest" description="Disordered" evidence="5">
    <location>
        <begin position="460"/>
        <end position="479"/>
    </location>
</feature>
<feature type="transmembrane region" description="Helical" evidence="6">
    <location>
        <begin position="157"/>
        <end position="176"/>
    </location>
</feature>
<feature type="region of interest" description="Disordered" evidence="5">
    <location>
        <begin position="333"/>
        <end position="386"/>
    </location>
</feature>
<evidence type="ECO:0000256" key="5">
    <source>
        <dbReference type="SAM" id="MobiDB-lite"/>
    </source>
</evidence>
<dbReference type="AlphaFoldDB" id="A0A367EKD9"/>
<dbReference type="RefSeq" id="WP_114024409.1">
    <property type="nucleotide sequence ID" value="NZ_QOIN01000050.1"/>
</dbReference>
<dbReference type="Pfam" id="PF13620">
    <property type="entry name" value="CarboxypepD_reg"/>
    <property type="match status" value="1"/>
</dbReference>
<dbReference type="GO" id="GO:0140359">
    <property type="term" value="F:ABC-type transporter activity"/>
    <property type="evidence" value="ECO:0007669"/>
    <property type="project" value="InterPro"/>
</dbReference>
<evidence type="ECO:0000256" key="2">
    <source>
        <dbReference type="ARBA" id="ARBA00022692"/>
    </source>
</evidence>
<evidence type="ECO:0000256" key="1">
    <source>
        <dbReference type="ARBA" id="ARBA00004141"/>
    </source>
</evidence>
<organism evidence="8 9">
    <name type="scientific">Streptomyces diacarni</name>
    <dbReference type="NCBI Taxonomy" id="2800381"/>
    <lineage>
        <taxon>Bacteria</taxon>
        <taxon>Bacillati</taxon>
        <taxon>Actinomycetota</taxon>
        <taxon>Actinomycetes</taxon>
        <taxon>Kitasatosporales</taxon>
        <taxon>Streptomycetaceae</taxon>
        <taxon>Streptomyces</taxon>
    </lineage>
</organism>
<feature type="transmembrane region" description="Helical" evidence="6">
    <location>
        <begin position="247"/>
        <end position="273"/>
    </location>
</feature>
<keyword evidence="4 6" id="KW-0472">Membrane</keyword>
<comment type="caution">
    <text evidence="8">The sequence shown here is derived from an EMBL/GenBank/DDBJ whole genome shotgun (WGS) entry which is preliminary data.</text>
</comment>
<feature type="transmembrane region" description="Helical" evidence="6">
    <location>
        <begin position="188"/>
        <end position="206"/>
    </location>
</feature>
<evidence type="ECO:0000256" key="4">
    <source>
        <dbReference type="ARBA" id="ARBA00023136"/>
    </source>
</evidence>
<keyword evidence="9" id="KW-1185">Reference proteome</keyword>
<dbReference type="Gene3D" id="2.60.40.1120">
    <property type="entry name" value="Carboxypeptidase-like, regulatory domain"/>
    <property type="match status" value="1"/>
</dbReference>
<proteinExistence type="predicted"/>
<dbReference type="InterPro" id="IPR051328">
    <property type="entry name" value="T7SS_ABC-Transporter"/>
</dbReference>
<dbReference type="PANTHER" id="PTHR43077:SF10">
    <property type="entry name" value="TRANSPORT PERMEASE PROTEIN"/>
    <property type="match status" value="1"/>
</dbReference>
<evidence type="ECO:0000256" key="3">
    <source>
        <dbReference type="ARBA" id="ARBA00022989"/>
    </source>
</evidence>
<sequence>MAEHKAEPESGGGPSALRTTVRTLAETLWFPAFFFTGFLVCYLLPFHNPVPHHVDVAVAGPTAPQLEQALEHKSPGAFDIHQVADADAAHDAVTGREATAGYVPDAKQPQLYVAKADGYSLESVLQKTFTSVAQQSGGQLQVHEAAPTAPGDGMGTGLFYVVLACTIPSYISVMMLLRATTFGRRKKVLTLAAVGAVESVVAFFVARGMDVIPNEPLAIPLIFLMTQAVAQTSLGLVPFFKQFFPGVAMGLFVLLSMPSSGGAIPVQMVPGFFRALHPIMPMGNLIEALRGLFYFDGKDVWRHVLVLCAWIVAGAALLALGLWKERRAARKEAGNGTEAGTEAEAEVAADEPQAAVTPSEPPVEDPSFELPRPSAVPPHLHRMGQQQPTLTGRVTDEGGRAVHGVAITVTGTHGRELVRAITDENGEYAAAGLPDEFVNVIASSPDRLAAVARVRARDGHPVRQDFRLDRRPVPAGTGR</sequence>
<dbReference type="PANTHER" id="PTHR43077">
    <property type="entry name" value="TRANSPORT PERMEASE YVFS-RELATED"/>
    <property type="match status" value="1"/>
</dbReference>
<dbReference type="InterPro" id="IPR013525">
    <property type="entry name" value="ABC2_TM"/>
</dbReference>
<dbReference type="InterPro" id="IPR008969">
    <property type="entry name" value="CarboxyPept-like_regulatory"/>
</dbReference>
<name>A0A367EKD9_9ACTN</name>
<evidence type="ECO:0000313" key="8">
    <source>
        <dbReference type="EMBL" id="RCG18578.1"/>
    </source>
</evidence>
<gene>
    <name evidence="8" type="ORF">DTL70_25790</name>
</gene>
<keyword evidence="2 6" id="KW-0812">Transmembrane</keyword>
<evidence type="ECO:0000313" key="9">
    <source>
        <dbReference type="Proteomes" id="UP000252914"/>
    </source>
</evidence>
<keyword evidence="3 6" id="KW-1133">Transmembrane helix</keyword>
<feature type="domain" description="ABC-2 type transporter transmembrane" evidence="7">
    <location>
        <begin position="27"/>
        <end position="318"/>
    </location>
</feature>
<dbReference type="EMBL" id="QOIN01000050">
    <property type="protein sequence ID" value="RCG18578.1"/>
    <property type="molecule type" value="Genomic_DNA"/>
</dbReference>
<dbReference type="Proteomes" id="UP000252914">
    <property type="component" value="Unassembled WGS sequence"/>
</dbReference>
<feature type="transmembrane region" description="Helical" evidence="6">
    <location>
        <begin position="28"/>
        <end position="46"/>
    </location>
</feature>
<dbReference type="Pfam" id="PF12698">
    <property type="entry name" value="ABC2_membrane_3"/>
    <property type="match status" value="1"/>
</dbReference>
<comment type="subcellular location">
    <subcellularLocation>
        <location evidence="1">Membrane</location>
        <topology evidence="1">Multi-pass membrane protein</topology>
    </subcellularLocation>
</comment>
<evidence type="ECO:0000256" key="6">
    <source>
        <dbReference type="SAM" id="Phobius"/>
    </source>
</evidence>
<feature type="compositionally biased region" description="Basic and acidic residues" evidence="5">
    <location>
        <begin position="460"/>
        <end position="472"/>
    </location>
</feature>